<sequence length="285" mass="31773">MSTTRWGKKWADFDDEDEGAAQEAEGGGFQSQADKDGIKTNVVYVEKNGATYRVTKKIKETVTTKWTNQSIQSRKNLAKFGKALTNTEEVEKTFCMKTLEDIQVESAKKIHVDLSQKDDAEEKFFEESLAITESLLREKKVWTDLNKELKEVGVGEEDKKETTDTPALATGAPGKYVPPSLRGAQAGDSKGKGKGKGGDSGQQDATLRVFNLSDDVKEGDLQDLFGQCGRLQRVFLAKDMTTFQSKGFAFITYYNKEDAQRAIDRLNGHGYDNLIMKVEWAKPRA</sequence>
<dbReference type="InterPro" id="IPR034240">
    <property type="entry name" value="eIF3G_RRM"/>
</dbReference>
<keyword evidence="2 5" id="KW-0396">Initiation factor</keyword>
<dbReference type="EMBL" id="CAUJNA010000031">
    <property type="protein sequence ID" value="CAJ1370648.1"/>
    <property type="molecule type" value="Genomic_DNA"/>
</dbReference>
<comment type="function">
    <text evidence="5">RNA-binding component of the eukaryotic translation initiation factor 3 (eIF-3) complex, which is involved in protein synthesis of a specialized repertoire of mRNAs and, together with other initiation factors, stimulates binding of mRNA and methionyl-tRNAi to the 40S ribosome. The eIF-3 complex specifically targets and initiates translation of a subset of mRNAs involved in cell proliferation. This subunit can bind 18S rRNA.</text>
</comment>
<dbReference type="InterPro" id="IPR024675">
    <property type="entry name" value="eIF3g_N"/>
</dbReference>
<evidence type="ECO:0000256" key="4">
    <source>
        <dbReference type="ARBA" id="ARBA00022917"/>
    </source>
</evidence>
<dbReference type="GO" id="GO:0033290">
    <property type="term" value="C:eukaryotic 48S preinitiation complex"/>
    <property type="evidence" value="ECO:0007669"/>
    <property type="project" value="UniProtKB-UniRule"/>
</dbReference>
<keyword evidence="10" id="KW-1185">Reference proteome</keyword>
<dbReference type="PROSITE" id="PS50102">
    <property type="entry name" value="RRM"/>
    <property type="match status" value="1"/>
</dbReference>
<dbReference type="HAMAP" id="MF_03006">
    <property type="entry name" value="eIF3g"/>
    <property type="match status" value="1"/>
</dbReference>
<keyword evidence="3 6" id="KW-0694">RNA-binding</keyword>
<dbReference type="InterPro" id="IPR000504">
    <property type="entry name" value="RRM_dom"/>
</dbReference>
<keyword evidence="4 5" id="KW-0648">Protein biosynthesis</keyword>
<dbReference type="InterPro" id="IPR012677">
    <property type="entry name" value="Nucleotide-bd_a/b_plait_sf"/>
</dbReference>
<dbReference type="InterPro" id="IPR035979">
    <property type="entry name" value="RBD_domain_sf"/>
</dbReference>
<organism evidence="9 10">
    <name type="scientific">Effrenium voratum</name>
    <dbReference type="NCBI Taxonomy" id="2562239"/>
    <lineage>
        <taxon>Eukaryota</taxon>
        <taxon>Sar</taxon>
        <taxon>Alveolata</taxon>
        <taxon>Dinophyceae</taxon>
        <taxon>Suessiales</taxon>
        <taxon>Symbiodiniaceae</taxon>
        <taxon>Effrenium</taxon>
    </lineage>
</organism>
<dbReference type="InterPro" id="IPR017334">
    <property type="entry name" value="eIF3_g"/>
</dbReference>
<evidence type="ECO:0000313" key="9">
    <source>
        <dbReference type="EMBL" id="CAJ1370648.1"/>
    </source>
</evidence>
<dbReference type="SUPFAM" id="SSF54928">
    <property type="entry name" value="RNA-binding domain, RBD"/>
    <property type="match status" value="1"/>
</dbReference>
<dbReference type="GO" id="GO:0005852">
    <property type="term" value="C:eukaryotic translation initiation factor 3 complex"/>
    <property type="evidence" value="ECO:0007669"/>
    <property type="project" value="UniProtKB-UniRule"/>
</dbReference>
<dbReference type="GO" id="GO:0016282">
    <property type="term" value="C:eukaryotic 43S preinitiation complex"/>
    <property type="evidence" value="ECO:0007669"/>
    <property type="project" value="UniProtKB-UniRule"/>
</dbReference>
<feature type="region of interest" description="Disordered" evidence="7">
    <location>
        <begin position="153"/>
        <end position="204"/>
    </location>
</feature>
<dbReference type="AlphaFoldDB" id="A0AA36MK72"/>
<gene>
    <name evidence="9" type="ORF">EVOR1521_LOCUS1174</name>
</gene>
<feature type="compositionally biased region" description="Basic and acidic residues" evidence="7">
    <location>
        <begin position="153"/>
        <end position="163"/>
    </location>
</feature>
<keyword evidence="1 5" id="KW-0963">Cytoplasm</keyword>
<evidence type="ECO:0000256" key="7">
    <source>
        <dbReference type="SAM" id="MobiDB-lite"/>
    </source>
</evidence>
<evidence type="ECO:0000313" key="10">
    <source>
        <dbReference type="Proteomes" id="UP001178507"/>
    </source>
</evidence>
<evidence type="ECO:0000256" key="2">
    <source>
        <dbReference type="ARBA" id="ARBA00022540"/>
    </source>
</evidence>
<dbReference type="GO" id="GO:0001732">
    <property type="term" value="P:formation of cytoplasmic translation initiation complex"/>
    <property type="evidence" value="ECO:0007669"/>
    <property type="project" value="UniProtKB-UniRule"/>
</dbReference>
<name>A0AA36MK72_9DINO</name>
<feature type="region of interest" description="Disordered" evidence="7">
    <location>
        <begin position="1"/>
        <end position="34"/>
    </location>
</feature>
<feature type="domain" description="RRM" evidence="8">
    <location>
        <begin position="205"/>
        <end position="283"/>
    </location>
</feature>
<dbReference type="Proteomes" id="UP001178507">
    <property type="component" value="Unassembled WGS sequence"/>
</dbReference>
<dbReference type="PANTHER" id="PTHR10352">
    <property type="entry name" value="EUKARYOTIC TRANSLATION INITIATION FACTOR 3 SUBUNIT G"/>
    <property type="match status" value="1"/>
</dbReference>
<dbReference type="GO" id="GO:0003743">
    <property type="term" value="F:translation initiation factor activity"/>
    <property type="evidence" value="ECO:0007669"/>
    <property type="project" value="UniProtKB-UniRule"/>
</dbReference>
<dbReference type="Gene3D" id="3.30.70.330">
    <property type="match status" value="1"/>
</dbReference>
<evidence type="ECO:0000256" key="1">
    <source>
        <dbReference type="ARBA" id="ARBA00022490"/>
    </source>
</evidence>
<dbReference type="CDD" id="cd12408">
    <property type="entry name" value="RRM_eIF3G_like"/>
    <property type="match status" value="1"/>
</dbReference>
<protein>
    <recommendedName>
        <fullName evidence="5">Eukaryotic translation initiation factor 3 subunit G</fullName>
        <shortName evidence="5">eIF3g</shortName>
    </recommendedName>
    <alternativeName>
        <fullName evidence="5">Eukaryotic translation initiation factor 3 RNA-binding subunit</fullName>
        <shortName evidence="5">eIF-3 RNA-binding subunit</shortName>
    </alternativeName>
    <alternativeName>
        <fullName evidence="5">Eukaryotic translation initiation factor 3 subunit 4</fullName>
    </alternativeName>
</protein>
<comment type="caution">
    <text evidence="9">The sequence shown here is derived from an EMBL/GenBank/DDBJ whole genome shotgun (WGS) entry which is preliminary data.</text>
</comment>
<comment type="similarity">
    <text evidence="5">Belongs to the eIF-3 subunit G family.</text>
</comment>
<evidence type="ECO:0000256" key="5">
    <source>
        <dbReference type="HAMAP-Rule" id="MF_03006"/>
    </source>
</evidence>
<comment type="subunit">
    <text evidence="5">Component of the eukaryotic translation initiation factor 3 (eIF-3) complex.</text>
</comment>
<dbReference type="Pfam" id="PF12353">
    <property type="entry name" value="eIF3g"/>
    <property type="match status" value="1"/>
</dbReference>
<comment type="subcellular location">
    <subcellularLocation>
        <location evidence="5">Cytoplasm</location>
    </subcellularLocation>
</comment>
<evidence type="ECO:0000256" key="6">
    <source>
        <dbReference type="PROSITE-ProRule" id="PRU00176"/>
    </source>
</evidence>
<dbReference type="GO" id="GO:0003723">
    <property type="term" value="F:RNA binding"/>
    <property type="evidence" value="ECO:0007669"/>
    <property type="project" value="UniProtKB-UniRule"/>
</dbReference>
<evidence type="ECO:0000256" key="3">
    <source>
        <dbReference type="ARBA" id="ARBA00022884"/>
    </source>
</evidence>
<reference evidence="9" key="1">
    <citation type="submission" date="2023-08" db="EMBL/GenBank/DDBJ databases">
        <authorList>
            <person name="Chen Y."/>
            <person name="Shah S."/>
            <person name="Dougan E. K."/>
            <person name="Thang M."/>
            <person name="Chan C."/>
        </authorList>
    </citation>
    <scope>NUCLEOTIDE SEQUENCE</scope>
</reference>
<dbReference type="PIRSF" id="PIRSF037949">
    <property type="entry name" value="Transl_init_eIF-3_RNA-bind"/>
    <property type="match status" value="1"/>
</dbReference>
<evidence type="ECO:0000259" key="8">
    <source>
        <dbReference type="PROSITE" id="PS50102"/>
    </source>
</evidence>
<dbReference type="Pfam" id="PF00076">
    <property type="entry name" value="RRM_1"/>
    <property type="match status" value="1"/>
</dbReference>
<accession>A0AA36MK72</accession>
<proteinExistence type="inferred from homology"/>
<dbReference type="SMART" id="SM00360">
    <property type="entry name" value="RRM"/>
    <property type="match status" value="1"/>
</dbReference>